<dbReference type="RefSeq" id="WP_180286870.1">
    <property type="nucleotide sequence ID" value="NZ_JABFDB010000055.1"/>
</dbReference>
<accession>A0ABX2TLH4</accession>
<gene>
    <name evidence="2" type="ORF">HND93_35795</name>
</gene>
<evidence type="ECO:0000313" key="3">
    <source>
        <dbReference type="Proteomes" id="UP000584642"/>
    </source>
</evidence>
<keyword evidence="1" id="KW-0472">Membrane</keyword>
<keyword evidence="3" id="KW-1185">Reference proteome</keyword>
<evidence type="ECO:0008006" key="4">
    <source>
        <dbReference type="Google" id="ProtNLM"/>
    </source>
</evidence>
<organism evidence="2 3">
    <name type="scientific">Azospirillum oleiclasticum</name>
    <dbReference type="NCBI Taxonomy" id="2735135"/>
    <lineage>
        <taxon>Bacteria</taxon>
        <taxon>Pseudomonadati</taxon>
        <taxon>Pseudomonadota</taxon>
        <taxon>Alphaproteobacteria</taxon>
        <taxon>Rhodospirillales</taxon>
        <taxon>Azospirillaceae</taxon>
        <taxon>Azospirillum</taxon>
    </lineage>
</organism>
<dbReference type="Proteomes" id="UP000584642">
    <property type="component" value="Unassembled WGS sequence"/>
</dbReference>
<comment type="caution">
    <text evidence="2">The sequence shown here is derived from an EMBL/GenBank/DDBJ whole genome shotgun (WGS) entry which is preliminary data.</text>
</comment>
<dbReference type="EMBL" id="JABFDB010000055">
    <property type="protein sequence ID" value="NYZ25096.1"/>
    <property type="molecule type" value="Genomic_DNA"/>
</dbReference>
<protein>
    <recommendedName>
        <fullName evidence="4">DUF2746 domain-containing protein</fullName>
    </recommendedName>
</protein>
<sequence>MDDGVGDGAEAGDADMGLADPALRRAAEQQDGGVGRLSFGKQVEVAEDDLEGGAVAHRVGQAGVGAGAGGADEGLDAGRRRGRRGWSWTAGHACGSACWLDADPQFAIFAGLGIGVALLAFLILKFGGRARVPEALPPAPPLHHAGPLHPDATGESLAELTCAVHSLERTVQAIGESTELDIGELRDEVRALAKKLSEDVRDVHRRIDPKADDARLARLEHRVDAVVTA</sequence>
<evidence type="ECO:0000313" key="2">
    <source>
        <dbReference type="EMBL" id="NYZ25096.1"/>
    </source>
</evidence>
<name>A0ABX2TLH4_9PROT</name>
<keyword evidence="1" id="KW-0812">Transmembrane</keyword>
<reference evidence="2 3" key="1">
    <citation type="submission" date="2020-05" db="EMBL/GenBank/DDBJ databases">
        <title>Azospirillum oleiclasticum sp. nov, a nitrogen-fixing and heavy crude oil-emulsifying bacterium isolated from the crude oil of Yumen Oilfield.</title>
        <authorList>
            <person name="Wu D."/>
            <person name="Cai M."/>
            <person name="Zhang X."/>
        </authorList>
    </citation>
    <scope>NUCLEOTIDE SEQUENCE [LARGE SCALE GENOMIC DNA]</scope>
    <source>
        <strain evidence="2 3">ROY-1-1-2</strain>
    </source>
</reference>
<evidence type="ECO:0000256" key="1">
    <source>
        <dbReference type="SAM" id="Phobius"/>
    </source>
</evidence>
<proteinExistence type="predicted"/>
<keyword evidence="1" id="KW-1133">Transmembrane helix</keyword>
<feature type="transmembrane region" description="Helical" evidence="1">
    <location>
        <begin position="106"/>
        <end position="124"/>
    </location>
</feature>